<comment type="catalytic activity">
    <reaction evidence="1">
        <text>S-ubiquitinyl-[E2 ubiquitin-conjugating enzyme]-L-cysteine + [acceptor protein]-L-lysine = [E2 ubiquitin-conjugating enzyme]-L-cysteine + N(6)-ubiquitinyl-[acceptor protein]-L-lysine.</text>
        <dbReference type="EC" id="2.3.2.27"/>
    </reaction>
</comment>
<sequence length="1024" mass="115112">MGKDKSAQRTKGNKKPSSSGRTAELLGGATGFVGFSALQDLGYVPAASQGTTANDSTISAEFRVTLRKMTKKDSTTKIKALQEFETLCGSEEAESIKSALPFWPRIYGKLSVDVERRVREAAQSANKAIVAQVGKQLAPHLRVIMPTWVLAMVDPHAPAALIATKAFQEAFSSEKRAEVLIFTCKEIVDHIADNLFNQTPQTLSDPKVTDEEDMKSKYLRILSCSLNGLSLVLATTSSLSAKKPEASASIKPLLQNPKFWKLSKHKSPQVRSAWFSLLKGIFEYDNDLLEGIWPEVSRTVLSSLDDHDGAVLPHVWVAFLHLCVAYPDIWTDAANSKSVFRRMYSVLRDGGRGSGSELYPHLLPIISLVPEKAMEDKCNFYEEFFRALSNGICKDQVMTSSRDVSAGVKSLYECLLFVSSVNTDVKLWNTLVKYQMVELVRSSFTDKPQLSSSNLYREISQILRIWAWKCNFEESSRNLHDLIDLFWVSFLLVCEAILEVGNEVQLAKAVDFFLVLKTPTSKFSSMREGVKFSDEKLNCELPEGGKSKWSNKEKEKLFLEMTSSNLAPFTLMCYKCYQKDNNINVYNIFAILLSSFPSSRLYSALLYGAGEEKFVRELDVVQKLILPKLEEDSLAIINPSVNMFLSLYSLMEPREQETILKSLKQSLSIGALRLLVEKMTERRESDPVAAAWLLSSQLGSFLVQLIDILCCPERSKGAGSHSGQQDELISLFNFVLRNGNKKEPVISMDYVSEILMKMTLNLKAIDADTEPEDQMVQLVANLAGQLFSSYVCWQTNGIQEFMRSLFLLLCQSSKSLCGDTVEILKATFLKAFRGLITFTVENSPEKLLHEEGTVSIILKDIKQIVMEDSSTFGLTLTLSELVHHLFVVVYERVKGEEESSIMLDHSKIQTMLNILIPSENDWTEIENTLCPLYVAPAILQGTISFREFPFPRNMQEDLTWNQKHTRISLFLCELLLVLCHCEEYQTDDTKEEVYLGQYTCLAVVALHSTCHSTSMMDLLEASHN</sequence>
<comment type="caution">
    <text evidence="4">The sequence shown here is derived from an EMBL/GenBank/DDBJ whole genome shotgun (WGS) entry which is preliminary data.</text>
</comment>
<feature type="domain" description="E3 ubiquitin-protein ligase listerin N-terminal" evidence="3">
    <location>
        <begin position="59"/>
        <end position="367"/>
    </location>
</feature>
<comment type="subunit">
    <text evidence="1">Component of the ribosome quality control complex (RQC).</text>
</comment>
<keyword evidence="1" id="KW-0479">Metal-binding</keyword>
<feature type="non-terminal residue" evidence="4">
    <location>
        <position position="1024"/>
    </location>
</feature>
<dbReference type="Proteomes" id="UP001381693">
    <property type="component" value="Unassembled WGS sequence"/>
</dbReference>
<keyword evidence="5" id="KW-1185">Reference proteome</keyword>
<keyword evidence="1" id="KW-0833">Ubl conjugation pathway</keyword>
<keyword evidence="1" id="KW-0863">Zinc-finger</keyword>
<dbReference type="GO" id="GO:1990116">
    <property type="term" value="P:ribosome-associated ubiquitin-dependent protein catabolic process"/>
    <property type="evidence" value="ECO:0007669"/>
    <property type="project" value="UniProtKB-UniRule"/>
</dbReference>
<dbReference type="PANTHER" id="PTHR12389:SF0">
    <property type="entry name" value="E3 UBIQUITIN-PROTEIN LIGASE LISTERIN"/>
    <property type="match status" value="1"/>
</dbReference>
<keyword evidence="1 4" id="KW-0808">Transferase</keyword>
<evidence type="ECO:0000256" key="1">
    <source>
        <dbReference type="RuleBase" id="RU367090"/>
    </source>
</evidence>
<dbReference type="InterPro" id="IPR054476">
    <property type="entry name" value="Ltn1_N"/>
</dbReference>
<dbReference type="GO" id="GO:0072344">
    <property type="term" value="P:rescue of stalled ribosome"/>
    <property type="evidence" value="ECO:0007669"/>
    <property type="project" value="UniProtKB-UniRule"/>
</dbReference>
<dbReference type="SUPFAM" id="SSF48371">
    <property type="entry name" value="ARM repeat"/>
    <property type="match status" value="1"/>
</dbReference>
<dbReference type="AlphaFoldDB" id="A0AAN9A190"/>
<dbReference type="InterPro" id="IPR011989">
    <property type="entry name" value="ARM-like"/>
</dbReference>
<name>A0AAN9A190_HALRR</name>
<evidence type="ECO:0000256" key="2">
    <source>
        <dbReference type="SAM" id="MobiDB-lite"/>
    </source>
</evidence>
<proteinExistence type="inferred from homology"/>
<dbReference type="GO" id="GO:0061630">
    <property type="term" value="F:ubiquitin protein ligase activity"/>
    <property type="evidence" value="ECO:0007669"/>
    <property type="project" value="UniProtKB-UniRule"/>
</dbReference>
<dbReference type="EMBL" id="JAXCGZ010009607">
    <property type="protein sequence ID" value="KAK7076596.1"/>
    <property type="molecule type" value="Genomic_DNA"/>
</dbReference>
<dbReference type="GO" id="GO:0008270">
    <property type="term" value="F:zinc ion binding"/>
    <property type="evidence" value="ECO:0007669"/>
    <property type="project" value="UniProtKB-KW"/>
</dbReference>
<dbReference type="Pfam" id="PF22958">
    <property type="entry name" value="Ltn1_1st"/>
    <property type="match status" value="1"/>
</dbReference>
<dbReference type="InterPro" id="IPR039795">
    <property type="entry name" value="LTN1/Rkr1"/>
</dbReference>
<dbReference type="PANTHER" id="PTHR12389">
    <property type="entry name" value="ZINC FINGER PROTEIN 294"/>
    <property type="match status" value="1"/>
</dbReference>
<dbReference type="InterPro" id="IPR016024">
    <property type="entry name" value="ARM-type_fold"/>
</dbReference>
<evidence type="ECO:0000259" key="3">
    <source>
        <dbReference type="Pfam" id="PF22958"/>
    </source>
</evidence>
<reference evidence="4 5" key="1">
    <citation type="submission" date="2023-11" db="EMBL/GenBank/DDBJ databases">
        <title>Halocaridina rubra genome assembly.</title>
        <authorList>
            <person name="Smith C."/>
        </authorList>
    </citation>
    <scope>NUCLEOTIDE SEQUENCE [LARGE SCALE GENOMIC DNA]</scope>
    <source>
        <strain evidence="4">EP-1</strain>
        <tissue evidence="4">Whole</tissue>
    </source>
</reference>
<dbReference type="Gene3D" id="1.25.10.10">
    <property type="entry name" value="Leucine-rich Repeat Variant"/>
    <property type="match status" value="1"/>
</dbReference>
<protein>
    <recommendedName>
        <fullName evidence="1">E3 ubiquitin-protein ligase listerin</fullName>
        <ecNumber evidence="1">2.3.2.27</ecNumber>
    </recommendedName>
    <alternativeName>
        <fullName evidence="1">RING-type E3 ubiquitin transferase listerin</fullName>
    </alternativeName>
</protein>
<dbReference type="GO" id="GO:0043023">
    <property type="term" value="F:ribosomal large subunit binding"/>
    <property type="evidence" value="ECO:0007669"/>
    <property type="project" value="TreeGrafter"/>
</dbReference>
<accession>A0AAN9A190</accession>
<comment type="function">
    <text evidence="1">E3 ubiquitin-protein ligase. Component of the ribosome quality control complex (RQC), a ribosome-associated complex that mediates ubiquitination and extraction of incompletely synthesized nascent chains for proteasomal degradation.</text>
</comment>
<comment type="similarity">
    <text evidence="1">Belongs to the LTN1 family.</text>
</comment>
<keyword evidence="4" id="KW-0012">Acyltransferase</keyword>
<keyword evidence="1" id="KW-0862">Zinc</keyword>
<organism evidence="4 5">
    <name type="scientific">Halocaridina rubra</name>
    <name type="common">Hawaiian red shrimp</name>
    <dbReference type="NCBI Taxonomy" id="373956"/>
    <lineage>
        <taxon>Eukaryota</taxon>
        <taxon>Metazoa</taxon>
        <taxon>Ecdysozoa</taxon>
        <taxon>Arthropoda</taxon>
        <taxon>Crustacea</taxon>
        <taxon>Multicrustacea</taxon>
        <taxon>Malacostraca</taxon>
        <taxon>Eumalacostraca</taxon>
        <taxon>Eucarida</taxon>
        <taxon>Decapoda</taxon>
        <taxon>Pleocyemata</taxon>
        <taxon>Caridea</taxon>
        <taxon>Atyoidea</taxon>
        <taxon>Atyidae</taxon>
        <taxon>Halocaridina</taxon>
    </lineage>
</organism>
<feature type="region of interest" description="Disordered" evidence="2">
    <location>
        <begin position="1"/>
        <end position="23"/>
    </location>
</feature>
<evidence type="ECO:0000313" key="4">
    <source>
        <dbReference type="EMBL" id="KAK7076596.1"/>
    </source>
</evidence>
<comment type="pathway">
    <text evidence="1">Protein modification; protein ubiquitination.</text>
</comment>
<gene>
    <name evidence="4" type="primary">LTN1</name>
    <name evidence="4" type="ORF">SK128_014715</name>
</gene>
<dbReference type="EC" id="2.3.2.27" evidence="1"/>
<dbReference type="GO" id="GO:1990112">
    <property type="term" value="C:RQC complex"/>
    <property type="evidence" value="ECO:0007669"/>
    <property type="project" value="UniProtKB-UniRule"/>
</dbReference>
<dbReference type="GO" id="GO:0005829">
    <property type="term" value="C:cytosol"/>
    <property type="evidence" value="ECO:0007669"/>
    <property type="project" value="UniProtKB-UniRule"/>
</dbReference>
<evidence type="ECO:0000313" key="5">
    <source>
        <dbReference type="Proteomes" id="UP001381693"/>
    </source>
</evidence>